<reference evidence="4" key="2">
    <citation type="journal article" date="2023" name="Microbiol Resour">
        <title>Decontamination and Annotation of the Draft Genome Sequence of the Oomycete Lagenidium giganteum ARSEF 373.</title>
        <authorList>
            <person name="Morgan W.R."/>
            <person name="Tartar A."/>
        </authorList>
    </citation>
    <scope>NUCLEOTIDE SEQUENCE</scope>
    <source>
        <strain evidence="4">ARSEF 373</strain>
    </source>
</reference>
<dbReference type="GO" id="GO:0008270">
    <property type="term" value="F:zinc ion binding"/>
    <property type="evidence" value="ECO:0007669"/>
    <property type="project" value="UniProtKB-KW"/>
</dbReference>
<feature type="zinc finger region" description="C3H1-type" evidence="1">
    <location>
        <begin position="61"/>
        <end position="88"/>
    </location>
</feature>
<keyword evidence="1" id="KW-0862">Zinc</keyword>
<gene>
    <name evidence="4" type="ORF">N0F65_004268</name>
</gene>
<feature type="compositionally biased region" description="Basic residues" evidence="2">
    <location>
        <begin position="170"/>
        <end position="180"/>
    </location>
</feature>
<dbReference type="Proteomes" id="UP001146120">
    <property type="component" value="Unassembled WGS sequence"/>
</dbReference>
<feature type="region of interest" description="Disordered" evidence="2">
    <location>
        <begin position="87"/>
        <end position="188"/>
    </location>
</feature>
<evidence type="ECO:0000256" key="1">
    <source>
        <dbReference type="PROSITE-ProRule" id="PRU00723"/>
    </source>
</evidence>
<dbReference type="SUPFAM" id="SSF51197">
    <property type="entry name" value="Clavaminate synthase-like"/>
    <property type="match status" value="1"/>
</dbReference>
<reference evidence="4" key="1">
    <citation type="submission" date="2022-11" db="EMBL/GenBank/DDBJ databases">
        <authorList>
            <person name="Morgan W.R."/>
            <person name="Tartar A."/>
        </authorList>
    </citation>
    <scope>NUCLEOTIDE SEQUENCE</scope>
    <source>
        <strain evidence="4">ARSEF 373</strain>
    </source>
</reference>
<evidence type="ECO:0000256" key="2">
    <source>
        <dbReference type="SAM" id="MobiDB-lite"/>
    </source>
</evidence>
<proteinExistence type="predicted"/>
<keyword evidence="1" id="KW-0863">Zinc-finger</keyword>
<accession>A0AAV2ZJK2</accession>
<dbReference type="EMBL" id="DAKRPA010000011">
    <property type="protein sequence ID" value="DBA04160.1"/>
    <property type="molecule type" value="Genomic_DNA"/>
</dbReference>
<dbReference type="AlphaFoldDB" id="A0AAV2ZJK2"/>
<keyword evidence="5" id="KW-1185">Reference proteome</keyword>
<feature type="region of interest" description="Disordered" evidence="2">
    <location>
        <begin position="1"/>
        <end position="38"/>
    </location>
</feature>
<keyword evidence="1" id="KW-0479">Metal-binding</keyword>
<evidence type="ECO:0000313" key="4">
    <source>
        <dbReference type="EMBL" id="DBA04160.1"/>
    </source>
</evidence>
<protein>
    <recommendedName>
        <fullName evidence="3">C3H1-type domain-containing protein</fullName>
    </recommendedName>
</protein>
<name>A0AAV2ZJK2_9STRA</name>
<comment type="caution">
    <text evidence="4">The sequence shown here is derived from an EMBL/GenBank/DDBJ whole genome shotgun (WGS) entry which is preliminary data.</text>
</comment>
<feature type="domain" description="C3H1-type" evidence="3">
    <location>
        <begin position="61"/>
        <end position="88"/>
    </location>
</feature>
<dbReference type="PROSITE" id="PS50103">
    <property type="entry name" value="ZF_C3H1"/>
    <property type="match status" value="1"/>
</dbReference>
<dbReference type="PANTHER" id="PTHR42256">
    <property type="entry name" value="OXOGLUTARATE/IRON-DEPENDENT DIOXYGENASE"/>
    <property type="match status" value="1"/>
</dbReference>
<dbReference type="Gene3D" id="2.60.120.590">
    <property type="entry name" value="Alpha-ketoglutarate-dependent dioxygenase AlkB-like"/>
    <property type="match status" value="1"/>
</dbReference>
<evidence type="ECO:0000313" key="5">
    <source>
        <dbReference type="Proteomes" id="UP001146120"/>
    </source>
</evidence>
<sequence length="413" mass="46394">MTDPKATEAMVDAPAAAATAATPPPSSRAKEQKPHDDPAMAGVCAQFMNKKKCNDENCKLAHDSKLCYHYWKGICRFGDECRRSHTVNASGAPNQGEKATNFKASGAKTERAKKSKAAKKDKIEGQKSEEEKESERTRKPKASKKDTKKDLPETEKTGAEKESGKGNKRDNKRPKVRRPKRNTESWNPNIAPADLRVVYDLGGTKQKFSTEVTTRDVLLAPNVFSDFKKGEIYDRLVKEIESCGIPSETLLKMWHGNDKIDGTHLIADDKTAWKKKCPTFDLVIDRLRKFFSMDIKATRFNWYKDTEQWKPFHHDAAAVKPEKAAVQNFTVAISFGATRDAAFEHAETKTVISIPQPDGCVYAFSRDTNVIWRHGILQDMPIRQEGRISVIAWGWIDGMKEVDDSTQEEAESS</sequence>
<dbReference type="InterPro" id="IPR037151">
    <property type="entry name" value="AlkB-like_sf"/>
</dbReference>
<organism evidence="4 5">
    <name type="scientific">Lagenidium giganteum</name>
    <dbReference type="NCBI Taxonomy" id="4803"/>
    <lineage>
        <taxon>Eukaryota</taxon>
        <taxon>Sar</taxon>
        <taxon>Stramenopiles</taxon>
        <taxon>Oomycota</taxon>
        <taxon>Peronosporomycetes</taxon>
        <taxon>Pythiales</taxon>
        <taxon>Pythiaceae</taxon>
    </lineage>
</organism>
<evidence type="ECO:0000259" key="3">
    <source>
        <dbReference type="PROSITE" id="PS50103"/>
    </source>
</evidence>
<feature type="compositionally biased region" description="Basic and acidic residues" evidence="2">
    <location>
        <begin position="28"/>
        <end position="38"/>
    </location>
</feature>
<dbReference type="PANTHER" id="PTHR42256:SF1">
    <property type="entry name" value="FE2OG DIOXYGENASE DOMAIN-CONTAINING PROTEIN"/>
    <property type="match status" value="1"/>
</dbReference>
<dbReference type="InterPro" id="IPR000571">
    <property type="entry name" value="Znf_CCCH"/>
</dbReference>
<feature type="compositionally biased region" description="Basic and acidic residues" evidence="2">
    <location>
        <begin position="108"/>
        <end position="169"/>
    </location>
</feature>